<evidence type="ECO:0000256" key="2">
    <source>
        <dbReference type="SAM" id="MobiDB-lite"/>
    </source>
</evidence>
<feature type="compositionally biased region" description="Polar residues" evidence="2">
    <location>
        <begin position="164"/>
        <end position="202"/>
    </location>
</feature>
<dbReference type="AlphaFoldDB" id="A0A1X7AJ13"/>
<feature type="region of interest" description="Disordered" evidence="2">
    <location>
        <begin position="132"/>
        <end position="207"/>
    </location>
</feature>
<dbReference type="RefSeq" id="WP_087109413.1">
    <property type="nucleotide sequence ID" value="NZ_CBCSCN010000002.1"/>
</dbReference>
<dbReference type="SUPFAM" id="SSF69304">
    <property type="entry name" value="Tricorn protease N-terminal domain"/>
    <property type="match status" value="1"/>
</dbReference>
<feature type="region of interest" description="Disordered" evidence="2">
    <location>
        <begin position="220"/>
        <end position="260"/>
    </location>
</feature>
<dbReference type="Pfam" id="PF00353">
    <property type="entry name" value="HemolysinCabind"/>
    <property type="match status" value="1"/>
</dbReference>
<dbReference type="NCBIfam" id="TIGR01965">
    <property type="entry name" value="VCBS_repeat"/>
    <property type="match status" value="3"/>
</dbReference>
<dbReference type="PROSITE" id="PS00330">
    <property type="entry name" value="HEMOLYSIN_CALCIUM"/>
    <property type="match status" value="1"/>
</dbReference>
<reference evidence="3 4" key="1">
    <citation type="submission" date="2017-03" db="EMBL/GenBank/DDBJ databases">
        <authorList>
            <person name="Afonso C.L."/>
            <person name="Miller P.J."/>
            <person name="Scott M.A."/>
            <person name="Spackman E."/>
            <person name="Goraichik I."/>
            <person name="Dimitrov K.M."/>
            <person name="Suarez D.L."/>
            <person name="Swayne D.E."/>
        </authorList>
    </citation>
    <scope>NUCLEOTIDE SEQUENCE [LARGE SCALE GENOMIC DNA]</scope>
    <source>
        <strain evidence="3">SB41UT1</strain>
    </source>
</reference>
<dbReference type="InterPro" id="IPR010221">
    <property type="entry name" value="VCBS_dom"/>
</dbReference>
<evidence type="ECO:0000313" key="4">
    <source>
        <dbReference type="Proteomes" id="UP000196573"/>
    </source>
</evidence>
<keyword evidence="4" id="KW-1185">Reference proteome</keyword>
<protein>
    <submittedName>
        <fullName evidence="3">Uncharacterized protein</fullName>
    </submittedName>
</protein>
<evidence type="ECO:0000313" key="3">
    <source>
        <dbReference type="EMBL" id="SMA45861.1"/>
    </source>
</evidence>
<dbReference type="NCBIfam" id="TIGR03661">
    <property type="entry name" value="T1SS_VCA0849"/>
    <property type="match status" value="1"/>
</dbReference>
<feature type="compositionally biased region" description="Basic and acidic residues" evidence="2">
    <location>
        <begin position="79"/>
        <end position="96"/>
    </location>
</feature>
<gene>
    <name evidence="3" type="ORF">EHSB41UT_02013</name>
</gene>
<dbReference type="InterPro" id="IPR011049">
    <property type="entry name" value="Serralysin-like_metalloprot_C"/>
</dbReference>
<proteinExistence type="predicted"/>
<feature type="compositionally biased region" description="Polar residues" evidence="2">
    <location>
        <begin position="220"/>
        <end position="230"/>
    </location>
</feature>
<dbReference type="InterPro" id="IPR018511">
    <property type="entry name" value="Hemolysin-typ_Ca-bd_CS"/>
</dbReference>
<dbReference type="InterPro" id="IPR001343">
    <property type="entry name" value="Hemolysn_Ca-bd"/>
</dbReference>
<sequence length="1096" mass="112866">MFQASQQDAPITVFDVSGEVFAEAPDGSLRALKSGDQLLPEESLKTMNGSCQIQVGNAQPVVVNSFSSFSPSLETATEAEPKTDDAEDGVASKDTSDDTTQDNTQSGGGSLELGGLGSTPILSPAVNFLASSGMQSPSSSYNSQPSFSSYSAPSYSGGAVKSASGGQSSEVVGTDALTSTNSDEQTAAQSTVADTSSGSHSDGASIYGSASDIQTAVPNTAEPTNTQTVSPQNTNTAQTPNTAPQTEQPVNSQPTVDEPVVSDNMSLTADTEIARLNGQLVSRTSILGNDSVPEGSRVSHVNDVHVPAGSSVTVNTTLGRLEIHSDGTYTYTANDIDTAAITDLDDEFTYRVTDENGNTATSTLTIAVQENYNHAPEVSDQNLTVAHAQSSAGVTAAGLGLIGQSHDRDGDTLTLSTVNGTTINGSGTTTISGQYGTLIVASDGTYSYTPLNSATDGGTETFTYVVSDGTTTSTANLVVEVTAASFASTDSATVYESEGYDSGVLLYDAANSRLLAVNTENGDSRVLFSGSPTFMDVTVSSNNTVYGITSSGVYSINVTNGTSTQVVSHNLGGEVEGITMSPSGTLYAVNDGNVLHSISLTDGTTTAIGNLGGEPVGGITWHDNSIYTVLYHSTSGENWLTRLDMGTNMVIPIAEVDTPYSSLISRNGDLLGVNRDGVIYELNPSNGEATLLTNTIGEDVSGGSQFAFGQTTGNVLTNDTSATAVTQISGADGQDVSVSSSGVTIVQGQYGELRINADGSYTYHLDNSVDALDSLGINETANDRFSYTATNGSTTAQSVLTVFVNGASDVSTTPPAQLVGERYAHVFSSTQESQPIAFSAMVDTATQRITGLRITGHENATISASGQDLNNGGSIEANDNSWEWTATSGNFGGLSILNTNSAGLTLSGVTDAVNKNSNLHVEITVTEYNSDGTASNSWTSTVPFDSKLVFADNMVSGDDGNNTLVGTASEDAILGGRGNDTLTGGDGIDVFGWQSTHVGKSDSPAIDTITDFSLGMSGDVLSLADLIPNSASANDLDQFIGFNFDNGNTTINVSTTAGGDAVQKIVLQDVDLSVMYGTTDASALINNLTDNGNLMT</sequence>
<dbReference type="InterPro" id="IPR013783">
    <property type="entry name" value="Ig-like_fold"/>
</dbReference>
<feature type="compositionally biased region" description="Gly residues" evidence="2">
    <location>
        <begin position="106"/>
        <end position="117"/>
    </location>
</feature>
<dbReference type="GO" id="GO:0005509">
    <property type="term" value="F:calcium ion binding"/>
    <property type="evidence" value="ECO:0007669"/>
    <property type="project" value="InterPro"/>
</dbReference>
<dbReference type="OrthoDB" id="5787335at2"/>
<feature type="region of interest" description="Disordered" evidence="2">
    <location>
        <begin position="70"/>
        <end position="117"/>
    </location>
</feature>
<accession>A0A1X7AJ13</accession>
<dbReference type="InterPro" id="IPR019960">
    <property type="entry name" value="T1SS_VCA0849"/>
</dbReference>
<dbReference type="EMBL" id="FWPT01000004">
    <property type="protein sequence ID" value="SMA45861.1"/>
    <property type="molecule type" value="Genomic_DNA"/>
</dbReference>
<dbReference type="Proteomes" id="UP000196573">
    <property type="component" value="Unassembled WGS sequence"/>
</dbReference>
<dbReference type="Gene3D" id="2.150.10.10">
    <property type="entry name" value="Serralysin-like metalloprotease, C-terminal"/>
    <property type="match status" value="1"/>
</dbReference>
<dbReference type="Gene3D" id="2.60.40.10">
    <property type="entry name" value="Immunoglobulins"/>
    <property type="match status" value="1"/>
</dbReference>
<feature type="compositionally biased region" description="Low complexity" evidence="2">
    <location>
        <begin position="231"/>
        <end position="246"/>
    </location>
</feature>
<feature type="compositionally biased region" description="Low complexity" evidence="2">
    <location>
        <begin position="132"/>
        <end position="159"/>
    </location>
</feature>
<dbReference type="SUPFAM" id="SSF51120">
    <property type="entry name" value="beta-Roll"/>
    <property type="match status" value="1"/>
</dbReference>
<organism evidence="3 4">
    <name type="scientific">Parendozoicomonas haliclonae</name>
    <dbReference type="NCBI Taxonomy" id="1960125"/>
    <lineage>
        <taxon>Bacteria</taxon>
        <taxon>Pseudomonadati</taxon>
        <taxon>Pseudomonadota</taxon>
        <taxon>Gammaproteobacteria</taxon>
        <taxon>Oceanospirillales</taxon>
        <taxon>Endozoicomonadaceae</taxon>
        <taxon>Parendozoicomonas</taxon>
    </lineage>
</organism>
<name>A0A1X7AJ13_9GAMM</name>
<evidence type="ECO:0000256" key="1">
    <source>
        <dbReference type="ARBA" id="ARBA00022837"/>
    </source>
</evidence>
<dbReference type="Pfam" id="PF17963">
    <property type="entry name" value="Big_9"/>
    <property type="match status" value="2"/>
</dbReference>
<keyword evidence="1" id="KW-0106">Calcium</keyword>